<reference evidence="2" key="1">
    <citation type="submission" date="2016-11" db="EMBL/GenBank/DDBJ databases">
        <authorList>
            <person name="Papadimitriou K."/>
        </authorList>
    </citation>
    <scope>NUCLEOTIDE SEQUENCE [LARGE SCALE GENOMIC DNA]</scope>
    <source>
        <strain evidence="2">ACA-DC 1533</strain>
    </source>
</reference>
<proteinExistence type="predicted"/>
<dbReference type="AlphaFoldDB" id="A0A1K1KPX4"/>
<dbReference type="KEGG" id="laca:LAC1533_1488"/>
<dbReference type="EMBL" id="LT630287">
    <property type="protein sequence ID" value="SFV40908.1"/>
    <property type="molecule type" value="Genomic_DNA"/>
</dbReference>
<dbReference type="Proteomes" id="UP000190935">
    <property type="component" value="Chromosome I"/>
</dbReference>
<name>A0A1K1KPX4_9LACO</name>
<evidence type="ECO:0000313" key="2">
    <source>
        <dbReference type="Proteomes" id="UP000190935"/>
    </source>
</evidence>
<protein>
    <submittedName>
        <fullName evidence="1">Uncharacterized protein</fullName>
    </submittedName>
</protein>
<organism evidence="1 2">
    <name type="scientific">Ligilactobacillus acidipiscis</name>
    <dbReference type="NCBI Taxonomy" id="89059"/>
    <lineage>
        <taxon>Bacteria</taxon>
        <taxon>Bacillati</taxon>
        <taxon>Bacillota</taxon>
        <taxon>Bacilli</taxon>
        <taxon>Lactobacillales</taxon>
        <taxon>Lactobacillaceae</taxon>
        <taxon>Ligilactobacillus</taxon>
    </lineage>
</organism>
<sequence>MSPTFLTFNEAKFDRMKKVDIPFARRKYQLTNYYGTLSNSVDGP</sequence>
<evidence type="ECO:0000313" key="1">
    <source>
        <dbReference type="EMBL" id="SFV40908.1"/>
    </source>
</evidence>
<accession>A0A1K1KPX4</accession>
<gene>
    <name evidence="1" type="ORF">LAC1533_1488</name>
</gene>